<gene>
    <name evidence="3" type="ORF">YM304_35260</name>
</gene>
<dbReference type="EMBL" id="AP012057">
    <property type="protein sequence ID" value="BAN03840.1"/>
    <property type="molecule type" value="Genomic_DNA"/>
</dbReference>
<feature type="chain" id="PRO_5025465690" evidence="2">
    <location>
        <begin position="32"/>
        <end position="104"/>
    </location>
</feature>
<evidence type="ECO:0000256" key="2">
    <source>
        <dbReference type="SAM" id="SignalP"/>
    </source>
</evidence>
<evidence type="ECO:0000313" key="3">
    <source>
        <dbReference type="EMBL" id="BAN03840.1"/>
    </source>
</evidence>
<proteinExistence type="predicted"/>
<dbReference type="Proteomes" id="UP000011863">
    <property type="component" value="Chromosome"/>
</dbReference>
<sequence length="104" mass="10916">MHRRAGSAWLTRFVVSLVALFTLGGSPTALASNEEPVDRPPVTVSEFIPDQTNLSDCVGLVEKPGCGSEARGGAGQTAVFIALVLGLGLVIWRISVGVRANRAR</sequence>
<keyword evidence="4" id="KW-1185">Reference proteome</keyword>
<dbReference type="KEGG" id="aym:YM304_35260"/>
<evidence type="ECO:0000256" key="1">
    <source>
        <dbReference type="SAM" id="Phobius"/>
    </source>
</evidence>
<name>A0A6C7EBT3_ILUCY</name>
<protein>
    <submittedName>
        <fullName evidence="3">Uncharacterized protein</fullName>
    </submittedName>
</protein>
<evidence type="ECO:0000313" key="4">
    <source>
        <dbReference type="Proteomes" id="UP000011863"/>
    </source>
</evidence>
<feature type="signal peptide" evidence="2">
    <location>
        <begin position="1"/>
        <end position="31"/>
    </location>
</feature>
<organism evidence="3 4">
    <name type="scientific">Ilumatobacter coccineus (strain NBRC 103263 / KCTC 29153 / YM16-304)</name>
    <dbReference type="NCBI Taxonomy" id="1313172"/>
    <lineage>
        <taxon>Bacteria</taxon>
        <taxon>Bacillati</taxon>
        <taxon>Actinomycetota</taxon>
        <taxon>Acidimicrobiia</taxon>
        <taxon>Acidimicrobiales</taxon>
        <taxon>Ilumatobacteraceae</taxon>
        <taxon>Ilumatobacter</taxon>
    </lineage>
</organism>
<keyword evidence="1" id="KW-0812">Transmembrane</keyword>
<dbReference type="AlphaFoldDB" id="A0A6C7EBT3"/>
<reference evidence="3 4" key="1">
    <citation type="journal article" date="2013" name="Int. J. Syst. Evol. Microbiol.">
        <title>Ilumatobacter nonamiense sp. nov. and Ilumatobacter coccineum sp. nov., isolated from seashore sand.</title>
        <authorList>
            <person name="Matsumoto A."/>
            <person name="Kasai H."/>
            <person name="Matsuo Y."/>
            <person name="Shizuri Y."/>
            <person name="Ichikawa N."/>
            <person name="Fujita N."/>
            <person name="Omura S."/>
            <person name="Takahashi Y."/>
        </authorList>
    </citation>
    <scope>NUCLEOTIDE SEQUENCE [LARGE SCALE GENOMIC DNA]</scope>
    <source>
        <strain evidence="4">NBRC 103263 / KCTC 29153 / YM16-304</strain>
    </source>
</reference>
<keyword evidence="2" id="KW-0732">Signal</keyword>
<feature type="transmembrane region" description="Helical" evidence="1">
    <location>
        <begin position="78"/>
        <end position="96"/>
    </location>
</feature>
<accession>A0A6C7EBT3</accession>
<keyword evidence="1" id="KW-1133">Transmembrane helix</keyword>
<keyword evidence="1" id="KW-0472">Membrane</keyword>